<protein>
    <submittedName>
        <fullName evidence="2">Uncharacterized protein</fullName>
    </submittedName>
</protein>
<dbReference type="WBParaSite" id="PSU_v2.g1474.t1">
    <property type="protein sequence ID" value="PSU_v2.g1474.t1"/>
    <property type="gene ID" value="PSU_v2.g1474"/>
</dbReference>
<evidence type="ECO:0000313" key="1">
    <source>
        <dbReference type="Proteomes" id="UP000887577"/>
    </source>
</evidence>
<organism evidence="1 2">
    <name type="scientific">Panagrolaimus superbus</name>
    <dbReference type="NCBI Taxonomy" id="310955"/>
    <lineage>
        <taxon>Eukaryota</taxon>
        <taxon>Metazoa</taxon>
        <taxon>Ecdysozoa</taxon>
        <taxon>Nematoda</taxon>
        <taxon>Chromadorea</taxon>
        <taxon>Rhabditida</taxon>
        <taxon>Tylenchina</taxon>
        <taxon>Panagrolaimomorpha</taxon>
        <taxon>Panagrolaimoidea</taxon>
        <taxon>Panagrolaimidae</taxon>
        <taxon>Panagrolaimus</taxon>
    </lineage>
</organism>
<sequence length="86" mass="10113">MIWVHFQAVREGVFQVHEPPRDIQRAISEIGSDGGKDREIQLKPKRKRGKEPLSIYEHAMERGRVKDLHPIWSSHENVRDYSGSFY</sequence>
<reference evidence="2" key="1">
    <citation type="submission" date="2022-11" db="UniProtKB">
        <authorList>
            <consortium name="WormBaseParasite"/>
        </authorList>
    </citation>
    <scope>IDENTIFICATION</scope>
</reference>
<dbReference type="Proteomes" id="UP000887577">
    <property type="component" value="Unplaced"/>
</dbReference>
<keyword evidence="1" id="KW-1185">Reference proteome</keyword>
<accession>A0A914Y665</accession>
<name>A0A914Y665_9BILA</name>
<evidence type="ECO:0000313" key="2">
    <source>
        <dbReference type="WBParaSite" id="PSU_v2.g1474.t1"/>
    </source>
</evidence>
<proteinExistence type="predicted"/>
<dbReference type="AlphaFoldDB" id="A0A914Y665"/>